<comment type="caution">
    <text evidence="1">The sequence shown here is derived from an EMBL/GenBank/DDBJ whole genome shotgun (WGS) entry which is preliminary data.</text>
</comment>
<evidence type="ECO:0000313" key="2">
    <source>
        <dbReference type="Proteomes" id="UP000275408"/>
    </source>
</evidence>
<accession>A0A3M6V3S7</accession>
<proteinExistence type="predicted"/>
<evidence type="ECO:0000313" key="1">
    <source>
        <dbReference type="EMBL" id="RMX60517.1"/>
    </source>
</evidence>
<dbReference type="EMBL" id="RCHS01000141">
    <property type="protein sequence ID" value="RMX60517.1"/>
    <property type="molecule type" value="Genomic_DNA"/>
</dbReference>
<name>A0A3M6V3S7_POCDA</name>
<dbReference type="Proteomes" id="UP000275408">
    <property type="component" value="Unassembled WGS sequence"/>
</dbReference>
<keyword evidence="2" id="KW-1185">Reference proteome</keyword>
<gene>
    <name evidence="1" type="ORF">pdam_00001434</name>
</gene>
<sequence>MVTLRALNTLRSYYRYFQVNMRGAREFALVLLFAFVFSEPDSFEGYCNSVGITLRQQQL</sequence>
<organism evidence="1 2">
    <name type="scientific">Pocillopora damicornis</name>
    <name type="common">Cauliflower coral</name>
    <name type="synonym">Millepora damicornis</name>
    <dbReference type="NCBI Taxonomy" id="46731"/>
    <lineage>
        <taxon>Eukaryota</taxon>
        <taxon>Metazoa</taxon>
        <taxon>Cnidaria</taxon>
        <taxon>Anthozoa</taxon>
        <taxon>Hexacorallia</taxon>
        <taxon>Scleractinia</taxon>
        <taxon>Astrocoeniina</taxon>
        <taxon>Pocilloporidae</taxon>
        <taxon>Pocillopora</taxon>
    </lineage>
</organism>
<protein>
    <submittedName>
        <fullName evidence="1">Uncharacterized protein</fullName>
    </submittedName>
</protein>
<dbReference type="AlphaFoldDB" id="A0A3M6V3S7"/>
<reference evidence="1 2" key="1">
    <citation type="journal article" date="2018" name="Sci. Rep.">
        <title>Comparative analysis of the Pocillopora damicornis genome highlights role of immune system in coral evolution.</title>
        <authorList>
            <person name="Cunning R."/>
            <person name="Bay R.A."/>
            <person name="Gillette P."/>
            <person name="Baker A.C."/>
            <person name="Traylor-Knowles N."/>
        </authorList>
    </citation>
    <scope>NUCLEOTIDE SEQUENCE [LARGE SCALE GENOMIC DNA]</scope>
    <source>
        <strain evidence="1">RSMAS</strain>
        <tissue evidence="1">Whole animal</tissue>
    </source>
</reference>